<name>A0A923I495_9FIRM</name>
<dbReference type="Gene3D" id="1.20.58.220">
    <property type="entry name" value="Phosphate transport system protein phou homolog 2, domain 2"/>
    <property type="match status" value="1"/>
</dbReference>
<sequence>MNKNNIVDRIFPVKYKFYEMLYKQANTNGLGVNALYNWVKSGAVADSEALIHCVKEADEVRMNMEKDLIEAFSTPFDRGDIYSISVGMNEVLKYAQSSLLSMEAFEVKPDFIIIGMVEQLKIGVDVFSQAVKDLEKGPDRSAQAVVKMRVTHIEIERLYRDGMISVFASGDPMFALKQREVYHHIKDASTNLDETVDVLHRIIVRLI</sequence>
<dbReference type="InterPro" id="IPR038078">
    <property type="entry name" value="PhoU-like_sf"/>
</dbReference>
<dbReference type="PANTHER" id="PTHR37298:SF1">
    <property type="entry name" value="UPF0111 PROTEIN YKAA"/>
    <property type="match status" value="1"/>
</dbReference>
<dbReference type="OrthoDB" id="9797568at2"/>
<evidence type="ECO:0000313" key="1">
    <source>
        <dbReference type="EMBL" id="MBC3888780.1"/>
    </source>
</evidence>
<keyword evidence="2" id="KW-1185">Reference proteome</keyword>
<gene>
    <name evidence="1" type="ORF">GH810_10695</name>
</gene>
<proteinExistence type="predicted"/>
<dbReference type="AlphaFoldDB" id="A0A923I495"/>
<protein>
    <submittedName>
        <fullName evidence="1">DUF47 family protein</fullName>
    </submittedName>
</protein>
<comment type="caution">
    <text evidence="1">The sequence shown here is derived from an EMBL/GenBank/DDBJ whole genome shotgun (WGS) entry which is preliminary data.</text>
</comment>
<organism evidence="1 2">
    <name type="scientific">Acetobacterium paludosum</name>
    <dbReference type="NCBI Taxonomy" id="52693"/>
    <lineage>
        <taxon>Bacteria</taxon>
        <taxon>Bacillati</taxon>
        <taxon>Bacillota</taxon>
        <taxon>Clostridia</taxon>
        <taxon>Eubacteriales</taxon>
        <taxon>Eubacteriaceae</taxon>
        <taxon>Acetobacterium</taxon>
    </lineage>
</organism>
<dbReference type="InterPro" id="IPR052912">
    <property type="entry name" value="UPF0111_domain"/>
</dbReference>
<accession>A0A923I495</accession>
<dbReference type="Proteomes" id="UP000616595">
    <property type="component" value="Unassembled WGS sequence"/>
</dbReference>
<reference evidence="1" key="1">
    <citation type="submission" date="2019-10" db="EMBL/GenBank/DDBJ databases">
        <authorList>
            <person name="Ross D.E."/>
            <person name="Gulliver D."/>
        </authorList>
    </citation>
    <scope>NUCLEOTIDE SEQUENCE</scope>
    <source>
        <strain evidence="1">DER-2019</strain>
    </source>
</reference>
<dbReference type="PANTHER" id="PTHR37298">
    <property type="entry name" value="UPF0111 PROTEIN YKAA"/>
    <property type="match status" value="1"/>
</dbReference>
<evidence type="ECO:0000313" key="2">
    <source>
        <dbReference type="Proteomes" id="UP000616595"/>
    </source>
</evidence>
<reference evidence="1" key="2">
    <citation type="submission" date="2020-10" db="EMBL/GenBank/DDBJ databases">
        <title>Comparative genomics of the Acetobacterium genus.</title>
        <authorList>
            <person name="Marshall C."/>
            <person name="May H."/>
            <person name="Norman S."/>
        </authorList>
    </citation>
    <scope>NUCLEOTIDE SEQUENCE</scope>
    <source>
        <strain evidence="1">DER-2019</strain>
    </source>
</reference>
<dbReference type="RefSeq" id="WP_148566071.1">
    <property type="nucleotide sequence ID" value="NZ_RXYA01000003.1"/>
</dbReference>
<dbReference type="EMBL" id="WJBD01000012">
    <property type="protein sequence ID" value="MBC3888780.1"/>
    <property type="molecule type" value="Genomic_DNA"/>
</dbReference>